<dbReference type="InterPro" id="IPR037171">
    <property type="entry name" value="NagB/RpiA_transferase-like"/>
</dbReference>
<evidence type="ECO:0000313" key="1">
    <source>
        <dbReference type="EMBL" id="MBB4613931.1"/>
    </source>
</evidence>
<proteinExistence type="predicted"/>
<dbReference type="PANTHER" id="PTHR43293">
    <property type="entry name" value="ACETATE COA-TRANSFERASE YDIF"/>
    <property type="match status" value="1"/>
</dbReference>
<gene>
    <name evidence="1" type="ORF">GGR37_002217</name>
</gene>
<sequence length="264" mass="28521">MSDITLVDLCIVACSEAFRGNGEIVATGVGPVPRLAAGLAKLTHTPELMMTDGEAYLVEQPVPLGPRKYDDRKPAGYLPFSRFFDSAVWSGRRHAMVTPTQLDRFGQINLSYMGGTYDKPKTQMLGVRGFPGNTIYHPNSFFFPAHGPRVFVPQVDMISGVGYNPAKRVPGGNFSGVNLRRIVTNLCVMDFGGPDNQIRVISLHPGVTFEEVQAATGFELAQAENVEVTPLPTAEELAVIASLDPHNVRASVLKDNPPAVRAAA</sequence>
<dbReference type="SUPFAM" id="SSF100950">
    <property type="entry name" value="NagB/RpiA/CoA transferase-like"/>
    <property type="match status" value="1"/>
</dbReference>
<evidence type="ECO:0000313" key="2">
    <source>
        <dbReference type="Proteomes" id="UP000538566"/>
    </source>
</evidence>
<dbReference type="SMART" id="SM00882">
    <property type="entry name" value="CoA_trans"/>
    <property type="match status" value="1"/>
</dbReference>
<dbReference type="Proteomes" id="UP000538566">
    <property type="component" value="Unassembled WGS sequence"/>
</dbReference>
<keyword evidence="1" id="KW-0808">Transferase</keyword>
<dbReference type="PANTHER" id="PTHR43293:SF3">
    <property type="entry name" value="CHOLESTEROL RING-CLEAVING HYDROLASE IPDB SUBUNIT"/>
    <property type="match status" value="1"/>
</dbReference>
<dbReference type="Gene3D" id="3.40.1080.10">
    <property type="entry name" value="Glutaconate Coenzyme A-transferase"/>
    <property type="match status" value="1"/>
</dbReference>
<protein>
    <submittedName>
        <fullName evidence="1">Glutaconate CoA-transferase subunit B</fullName>
        <ecNumber evidence="1">2.8.3.12</ecNumber>
    </submittedName>
</protein>
<accession>A0A7W7ABK8</accession>
<dbReference type="GO" id="GO:0018730">
    <property type="term" value="F:glutaconate CoA-transferase activity"/>
    <property type="evidence" value="ECO:0007669"/>
    <property type="project" value="UniProtKB-EC"/>
</dbReference>
<dbReference type="AlphaFoldDB" id="A0A7W7ABK8"/>
<organism evidence="1 2">
    <name type="scientific">Novosphingobium taihuense</name>
    <dbReference type="NCBI Taxonomy" id="260085"/>
    <lineage>
        <taxon>Bacteria</taxon>
        <taxon>Pseudomonadati</taxon>
        <taxon>Pseudomonadota</taxon>
        <taxon>Alphaproteobacteria</taxon>
        <taxon>Sphingomonadales</taxon>
        <taxon>Sphingomonadaceae</taxon>
        <taxon>Novosphingobium</taxon>
    </lineage>
</organism>
<dbReference type="EC" id="2.8.3.12" evidence="1"/>
<name>A0A7W7ABK8_9SPHN</name>
<dbReference type="EMBL" id="JACHOA010000004">
    <property type="protein sequence ID" value="MBB4613931.1"/>
    <property type="molecule type" value="Genomic_DNA"/>
</dbReference>
<reference evidence="1 2" key="1">
    <citation type="submission" date="2020-08" db="EMBL/GenBank/DDBJ databases">
        <title>Genomic Encyclopedia of Type Strains, Phase IV (KMG-IV): sequencing the most valuable type-strain genomes for metagenomic binning, comparative biology and taxonomic classification.</title>
        <authorList>
            <person name="Goeker M."/>
        </authorList>
    </citation>
    <scope>NUCLEOTIDE SEQUENCE [LARGE SCALE GENOMIC DNA]</scope>
    <source>
        <strain evidence="1 2">DSM 17507</strain>
    </source>
</reference>
<dbReference type="InterPro" id="IPR004165">
    <property type="entry name" value="CoA_trans_fam_I"/>
</dbReference>
<dbReference type="OrthoDB" id="9813111at2"/>
<keyword evidence="2" id="KW-1185">Reference proteome</keyword>
<dbReference type="RefSeq" id="WP_144903347.1">
    <property type="nucleotide sequence ID" value="NZ_JACHOA010000004.1"/>
</dbReference>
<comment type="caution">
    <text evidence="1">The sequence shown here is derived from an EMBL/GenBank/DDBJ whole genome shotgun (WGS) entry which is preliminary data.</text>
</comment>